<evidence type="ECO:0000259" key="2">
    <source>
        <dbReference type="PROSITE" id="PS50835"/>
    </source>
</evidence>
<feature type="domain" description="Ig-like" evidence="2">
    <location>
        <begin position="36"/>
        <end position="120"/>
    </location>
</feature>
<evidence type="ECO:0000256" key="1">
    <source>
        <dbReference type="SAM" id="SignalP"/>
    </source>
</evidence>
<keyword evidence="4" id="KW-1185">Reference proteome</keyword>
<accession>A0ABZ1CBY4</accession>
<name>A0ABZ1CBY4_9BACT</name>
<evidence type="ECO:0000313" key="4">
    <source>
        <dbReference type="Proteomes" id="UP000738431"/>
    </source>
</evidence>
<dbReference type="InterPro" id="IPR003599">
    <property type="entry name" value="Ig_sub"/>
</dbReference>
<dbReference type="EMBL" id="CP139781">
    <property type="protein sequence ID" value="WRQ89188.1"/>
    <property type="molecule type" value="Genomic_DNA"/>
</dbReference>
<dbReference type="Gene3D" id="2.80.10.50">
    <property type="match status" value="1"/>
</dbReference>
<proteinExistence type="predicted"/>
<keyword evidence="1" id="KW-0732">Signal</keyword>
<sequence length="833" mass="89434">MNSPASRSLLRRLSLVLALGLTLSTHAQTLRFAETPFGTSTFSGGAFKVAPGSDVSLDIDPTSLPPEATVQWFHDATPIPGATATALDLVNLSSADTGNYRVQLTTPLGTSWSRDTLTINVQPLPPSGIDPSFQGNLLPDELRTSQHYSQGFLSDGRPIVAYETASTRRLAVLGLDGSLLHYFDCPSTNGPLLTTTADDRLVFAQAPYLRSSTGEPLDFTLPETLDPTLPLDQALPLADGKLLLRQQNTVLRCLADGTSDPTFTPIVWSNADIRACSVDTLRRLYVWGNATRPHDRWIDELEKSEWCTRYTTDGSIDPSFTGIQADSIYDFKEWDFALHVTPLTDGRILVQQSEGSGANYFQLHSASGELIAGSTTDRLVCLFPPQVDVSRDYLYLFDEQLRRYSITATGLTLKTDAYFGLIEETWRYQFHALAPTGELYTHTPADVNKGFVRLRQDLTPPTSLAPKANAYVAPWDYSAGDTATLAPSTPAADSESYEWIALDGQPLDTAAAAQHTLIMANVSAAQLGRYQLRVTNAYGSTLSPVVALTATDRPTALANLSGRAVPGSGDDVLIVGFSARRQAGTGPWFMFRGVGPGLIPHGITHPVADPALLLFDSTGDEIGDNDSWDETTNMRDRFDVLASRVGAFTLQAGSGDAALERTLPGATPFSLQLVNRGATTGPGLLEIYETTDEPHGLQNLSFRARTGPGDAAATAGFVVRDPAGFDRPARLLLRAVGPGLTAFNVNNTLTAPRLVLRDASGTVIRAAATWHEEADAAQIAYATPQVGAFPLAEDATDAAMLVELPPGVFTMAVESADSSQTSGIVLLEIYLLP</sequence>
<dbReference type="InterPro" id="IPR036179">
    <property type="entry name" value="Ig-like_dom_sf"/>
</dbReference>
<dbReference type="Gene3D" id="2.60.40.10">
    <property type="entry name" value="Immunoglobulins"/>
    <property type="match status" value="2"/>
</dbReference>
<reference evidence="3 4" key="1">
    <citation type="submission" date="2021-08" db="EMBL/GenBank/DDBJ databases">
        <authorList>
            <person name="Zhang D."/>
            <person name="Zhang A."/>
            <person name="Wang L."/>
        </authorList>
    </citation>
    <scope>NUCLEOTIDE SEQUENCE [LARGE SCALE GENOMIC DNA]</scope>
    <source>
        <strain evidence="3 4">WL0086</strain>
    </source>
</reference>
<dbReference type="InterPro" id="IPR013783">
    <property type="entry name" value="Ig-like_fold"/>
</dbReference>
<organism evidence="3 4">
    <name type="scientific">Actomonas aquatica</name>
    <dbReference type="NCBI Taxonomy" id="2866162"/>
    <lineage>
        <taxon>Bacteria</taxon>
        <taxon>Pseudomonadati</taxon>
        <taxon>Verrucomicrobiota</taxon>
        <taxon>Opitutia</taxon>
        <taxon>Opitutales</taxon>
        <taxon>Opitutaceae</taxon>
        <taxon>Actomonas</taxon>
    </lineage>
</organism>
<evidence type="ECO:0000313" key="3">
    <source>
        <dbReference type="EMBL" id="WRQ89188.1"/>
    </source>
</evidence>
<dbReference type="RefSeq" id="WP_221031055.1">
    <property type="nucleotide sequence ID" value="NZ_CP139781.1"/>
</dbReference>
<feature type="signal peptide" evidence="1">
    <location>
        <begin position="1"/>
        <end position="27"/>
    </location>
</feature>
<dbReference type="SUPFAM" id="SSF48726">
    <property type="entry name" value="Immunoglobulin"/>
    <property type="match status" value="1"/>
</dbReference>
<dbReference type="Proteomes" id="UP000738431">
    <property type="component" value="Chromosome"/>
</dbReference>
<gene>
    <name evidence="3" type="ORF">K1X11_007195</name>
</gene>
<feature type="chain" id="PRO_5045820312" description="Ig-like domain-containing protein" evidence="1">
    <location>
        <begin position="28"/>
        <end position="833"/>
    </location>
</feature>
<dbReference type="SMART" id="SM00409">
    <property type="entry name" value="IG"/>
    <property type="match status" value="2"/>
</dbReference>
<dbReference type="InterPro" id="IPR007110">
    <property type="entry name" value="Ig-like_dom"/>
</dbReference>
<dbReference type="CDD" id="cd00096">
    <property type="entry name" value="Ig"/>
    <property type="match status" value="1"/>
</dbReference>
<dbReference type="PROSITE" id="PS50835">
    <property type="entry name" value="IG_LIKE"/>
    <property type="match status" value="1"/>
</dbReference>
<protein>
    <recommendedName>
        <fullName evidence="2">Ig-like domain-containing protein</fullName>
    </recommendedName>
</protein>
<reference evidence="3 4" key="2">
    <citation type="submission" date="2023-12" db="EMBL/GenBank/DDBJ databases">
        <title>Description of an unclassified Opitutus bacterium of Verrucomicrobiota.</title>
        <authorList>
            <person name="Zhang D.-F."/>
        </authorList>
    </citation>
    <scope>NUCLEOTIDE SEQUENCE [LARGE SCALE GENOMIC DNA]</scope>
    <source>
        <strain evidence="3 4">WL0086</strain>
    </source>
</reference>